<dbReference type="AlphaFoldDB" id="A0A142JKK0"/>
<organism evidence="4 5">
    <name type="scientific">Cupriavidus nantongensis</name>
    <dbReference type="NCBI Taxonomy" id="1796606"/>
    <lineage>
        <taxon>Bacteria</taxon>
        <taxon>Pseudomonadati</taxon>
        <taxon>Pseudomonadota</taxon>
        <taxon>Betaproteobacteria</taxon>
        <taxon>Burkholderiales</taxon>
        <taxon>Burkholderiaceae</taxon>
        <taxon>Cupriavidus</taxon>
    </lineage>
</organism>
<evidence type="ECO:0000256" key="2">
    <source>
        <dbReference type="SAM" id="SignalP"/>
    </source>
</evidence>
<gene>
    <name evidence="4" type="ORF">A2G96_13150</name>
</gene>
<feature type="chain" id="PRO_5007498039" description="Toxin co-regulated pilus biosynthesis protein Q C-terminal domain-containing protein" evidence="2">
    <location>
        <begin position="24"/>
        <end position="269"/>
    </location>
</feature>
<evidence type="ECO:0000313" key="4">
    <source>
        <dbReference type="EMBL" id="AMR78612.1"/>
    </source>
</evidence>
<sequence>MDKKNLVAALMASGLLFSSGAMAGFINEAAIGAAPAGALAPGSAAQTSTGAGQPVGGTPPIPAQGEKPLSEARVSPGRLIEIGTRPATVKELRGKGSAMALGDVVPAILPTTFRADYADVNRTVPVSWAGGKPWPVVMGEVVSQLPGVIATLDWTNHSITFGMQKVHSNETELARASPAAARWEVRASDLTLRQSLMRWAKDAGWQVSWEVKYDFPVQLEAAFGGTFENAVEQFTASLRTSEFPLLGCMYEGNRVVRILHYGDKKECEQ</sequence>
<dbReference type="Gene3D" id="3.55.50.70">
    <property type="match status" value="1"/>
</dbReference>
<name>A0A142JKK0_9BURK</name>
<dbReference type="RefSeq" id="WP_062799857.1">
    <property type="nucleotide sequence ID" value="NZ_CP014844.1"/>
</dbReference>
<dbReference type="STRING" id="1796606.A2G96_13150"/>
<proteinExistence type="predicted"/>
<dbReference type="Proteomes" id="UP000075238">
    <property type="component" value="Chromosome 1"/>
</dbReference>
<dbReference type="InterPro" id="IPR018927">
    <property type="entry name" value="Pilus_synth_Q_C"/>
</dbReference>
<evidence type="ECO:0000256" key="1">
    <source>
        <dbReference type="SAM" id="MobiDB-lite"/>
    </source>
</evidence>
<evidence type="ECO:0000313" key="5">
    <source>
        <dbReference type="Proteomes" id="UP000075238"/>
    </source>
</evidence>
<reference evidence="4 5" key="1">
    <citation type="submission" date="2016-03" db="EMBL/GenBank/DDBJ databases">
        <title>Complete genome sequence of a novel chlorpyrifos degrading bacterium, Cupriavidus nantongensis sp. X1.</title>
        <authorList>
            <person name="Fang L."/>
        </authorList>
    </citation>
    <scope>NUCLEOTIDE SEQUENCE [LARGE SCALE GENOMIC DNA]</scope>
    <source>
        <strain evidence="4 5">X1</strain>
    </source>
</reference>
<accession>A0A142JKK0</accession>
<keyword evidence="2" id="KW-0732">Signal</keyword>
<keyword evidence="5" id="KW-1185">Reference proteome</keyword>
<dbReference type="Pfam" id="PF10671">
    <property type="entry name" value="TcpQ"/>
    <property type="match status" value="1"/>
</dbReference>
<dbReference type="KEGG" id="cnan:A2G96_13150"/>
<feature type="signal peptide" evidence="2">
    <location>
        <begin position="1"/>
        <end position="23"/>
    </location>
</feature>
<feature type="domain" description="Toxin co-regulated pilus biosynthesis protein Q C-terminal" evidence="3">
    <location>
        <begin position="182"/>
        <end position="258"/>
    </location>
</feature>
<dbReference type="EMBL" id="CP014844">
    <property type="protein sequence ID" value="AMR78612.1"/>
    <property type="molecule type" value="Genomic_DNA"/>
</dbReference>
<feature type="region of interest" description="Disordered" evidence="1">
    <location>
        <begin position="41"/>
        <end position="72"/>
    </location>
</feature>
<protein>
    <recommendedName>
        <fullName evidence="3">Toxin co-regulated pilus biosynthesis protein Q C-terminal domain-containing protein</fullName>
    </recommendedName>
</protein>
<evidence type="ECO:0000259" key="3">
    <source>
        <dbReference type="Pfam" id="PF10671"/>
    </source>
</evidence>
<dbReference type="OrthoDB" id="5791855at2"/>